<dbReference type="OrthoDB" id="7392124at2"/>
<reference evidence="2 3" key="1">
    <citation type="submission" date="2017-01" db="EMBL/GenBank/DDBJ databases">
        <authorList>
            <person name="Mah S.A."/>
            <person name="Swanson W.J."/>
            <person name="Moy G.W."/>
            <person name="Vacquier V.D."/>
        </authorList>
    </citation>
    <scope>NUCLEOTIDE SEQUENCE [LARGE SCALE GENOMIC DNA]</scope>
    <source>
        <strain evidence="2 3">DSM 11589</strain>
    </source>
</reference>
<evidence type="ECO:0000313" key="3">
    <source>
        <dbReference type="Proteomes" id="UP000185678"/>
    </source>
</evidence>
<proteinExistence type="predicted"/>
<organism evidence="2 3">
    <name type="scientific">Insolitispirillum peregrinum</name>
    <dbReference type="NCBI Taxonomy" id="80876"/>
    <lineage>
        <taxon>Bacteria</taxon>
        <taxon>Pseudomonadati</taxon>
        <taxon>Pseudomonadota</taxon>
        <taxon>Alphaproteobacteria</taxon>
        <taxon>Rhodospirillales</taxon>
        <taxon>Novispirillaceae</taxon>
        <taxon>Insolitispirillum</taxon>
    </lineage>
</organism>
<dbReference type="Pfam" id="PF04380">
    <property type="entry name" value="BMFP"/>
    <property type="match status" value="1"/>
</dbReference>
<evidence type="ECO:0000313" key="2">
    <source>
        <dbReference type="EMBL" id="SIT08963.1"/>
    </source>
</evidence>
<dbReference type="STRING" id="80876.SAMN05421779_106263"/>
<dbReference type="InterPro" id="IPR007475">
    <property type="entry name" value="UbiK"/>
</dbReference>
<feature type="region of interest" description="Disordered" evidence="1">
    <location>
        <begin position="82"/>
        <end position="138"/>
    </location>
</feature>
<accession>A0A1N7PEA5</accession>
<protein>
    <submittedName>
        <fullName evidence="2">BMFP domain-containing protein YqiC</fullName>
    </submittedName>
</protein>
<dbReference type="Proteomes" id="UP000185678">
    <property type="component" value="Unassembled WGS sequence"/>
</dbReference>
<evidence type="ECO:0000256" key="1">
    <source>
        <dbReference type="SAM" id="MobiDB-lite"/>
    </source>
</evidence>
<feature type="compositionally biased region" description="Acidic residues" evidence="1">
    <location>
        <begin position="112"/>
        <end position="127"/>
    </location>
</feature>
<sequence>MPNQNRLFDDLARVAGGALGALSGVREEIELLIRGRVERVLADMELVPREEFDVVKAMAAQARSENEALLARLDALEERLKAKSAAGTPARRPQGRRSVPPTALGADSSIPPDDDQESLYAAEDGDTGAEAGAEDSKA</sequence>
<dbReference type="EMBL" id="FTOA01000006">
    <property type="protein sequence ID" value="SIT08963.1"/>
    <property type="molecule type" value="Genomic_DNA"/>
</dbReference>
<keyword evidence="3" id="KW-1185">Reference proteome</keyword>
<dbReference type="AlphaFoldDB" id="A0A1N7PEA5"/>
<gene>
    <name evidence="2" type="ORF">SAMN05421779_106263</name>
</gene>
<dbReference type="RefSeq" id="WP_084194941.1">
    <property type="nucleotide sequence ID" value="NZ_FTOA01000006.1"/>
</dbReference>
<name>A0A1N7PEA5_9PROT</name>